<dbReference type="Proteomes" id="UP000029868">
    <property type="component" value="Unassembled WGS sequence"/>
</dbReference>
<name>A0A099KC38_COLPS</name>
<feature type="transmembrane region" description="Helical" evidence="1">
    <location>
        <begin position="255"/>
        <end position="274"/>
    </location>
</feature>
<evidence type="ECO:0000313" key="2">
    <source>
        <dbReference type="EMBL" id="KGJ87931.1"/>
    </source>
</evidence>
<evidence type="ECO:0000256" key="1">
    <source>
        <dbReference type="SAM" id="Phobius"/>
    </source>
</evidence>
<organism evidence="2 3">
    <name type="scientific">Colwellia psychrerythraea</name>
    <name type="common">Vibrio psychroerythus</name>
    <dbReference type="NCBI Taxonomy" id="28229"/>
    <lineage>
        <taxon>Bacteria</taxon>
        <taxon>Pseudomonadati</taxon>
        <taxon>Pseudomonadota</taxon>
        <taxon>Gammaproteobacteria</taxon>
        <taxon>Alteromonadales</taxon>
        <taxon>Colwelliaceae</taxon>
        <taxon>Colwellia</taxon>
    </lineage>
</organism>
<comment type="caution">
    <text evidence="2">The sequence shown here is derived from an EMBL/GenBank/DDBJ whole genome shotgun (WGS) entry which is preliminary data.</text>
</comment>
<keyword evidence="1" id="KW-0812">Transmembrane</keyword>
<proteinExistence type="predicted"/>
<dbReference type="AlphaFoldDB" id="A0A099KC38"/>
<gene>
    <name evidence="2" type="ORF">GAB14E_4264</name>
</gene>
<dbReference type="EMBL" id="JQEC01000070">
    <property type="protein sequence ID" value="KGJ87931.1"/>
    <property type="molecule type" value="Genomic_DNA"/>
</dbReference>
<keyword evidence="1" id="KW-0472">Membrane</keyword>
<dbReference type="RefSeq" id="WP_052094068.1">
    <property type="nucleotide sequence ID" value="NZ_JQEC01000070.1"/>
</dbReference>
<keyword evidence="1" id="KW-1133">Transmembrane helix</keyword>
<dbReference type="PATRIC" id="fig|28229.3.peg.4240"/>
<protein>
    <submittedName>
        <fullName evidence="2">Uncharacterized protein</fullName>
    </submittedName>
</protein>
<dbReference type="OrthoDB" id="112250at2"/>
<accession>A0A099KC38</accession>
<reference evidence="2 3" key="1">
    <citation type="submission" date="2014-08" db="EMBL/GenBank/DDBJ databases">
        <title>Genomic and Phenotypic Diversity of Colwellia psychrerythraea strains from Disparate Marine Basins.</title>
        <authorList>
            <person name="Techtmann S.M."/>
            <person name="Stelling S.C."/>
            <person name="Utturkar S.M."/>
            <person name="Alshibli N."/>
            <person name="Harris A."/>
            <person name="Brown S.D."/>
            <person name="Hazen T.C."/>
        </authorList>
    </citation>
    <scope>NUCLEOTIDE SEQUENCE [LARGE SCALE GENOMIC DNA]</scope>
    <source>
        <strain evidence="2 3">GAB14E</strain>
    </source>
</reference>
<feature type="transmembrane region" description="Helical" evidence="1">
    <location>
        <begin position="112"/>
        <end position="129"/>
    </location>
</feature>
<feature type="transmembrane region" description="Helical" evidence="1">
    <location>
        <begin position="318"/>
        <end position="342"/>
    </location>
</feature>
<evidence type="ECO:0000313" key="3">
    <source>
        <dbReference type="Proteomes" id="UP000029868"/>
    </source>
</evidence>
<sequence>MSRKNNESIGPVSPEIAQVISDGQRLIAYIARNGGAELSADVTQIIVDAKYKLLRDEWSAEVETVFLLNYDKLAKIVYPVTIESVNAVIPVLTGKSSKPTKAAYAVSWYRRYTLLALLLLLTTQIYYLFGKELSSNLHSIFEQREKIQIQLDKEVIPKEEGAPLSIQLARLNQQLDANYKLLMHWNKLWSFGGTFSGSMPTYFQTKYEMQKKAIYRDRVVNQSQLDNLELNRSLHQARMVFFENVLSANSVLKVLQGYILPLMYGLLGAFIFVLRSLLKEIKSITYTFSSEIRYRLRLTLGALGGMIIGWFLKPEEATALASLSPMALAFLMGYNVDVLFSLMDKIIDSLKQAIDKPGESKSAQGQAKA</sequence>
<feature type="transmembrane region" description="Helical" evidence="1">
    <location>
        <begin position="294"/>
        <end position="312"/>
    </location>
</feature>